<dbReference type="Pfam" id="PF00472">
    <property type="entry name" value="RF-1"/>
    <property type="match status" value="1"/>
</dbReference>
<evidence type="ECO:0000313" key="3">
    <source>
        <dbReference type="EMBL" id="MBC6489706.1"/>
    </source>
</evidence>
<reference evidence="3 4" key="1">
    <citation type="submission" date="2016-07" db="EMBL/GenBank/DDBJ databases">
        <title>Genome analysis of Flavihumibacter stibioxidans YS-17.</title>
        <authorList>
            <person name="Shi K."/>
            <person name="Han Y."/>
            <person name="Wang G."/>
        </authorList>
    </citation>
    <scope>NUCLEOTIDE SEQUENCE [LARGE SCALE GENOMIC DNA]</scope>
    <source>
        <strain evidence="3 4">YS-17</strain>
    </source>
</reference>
<dbReference type="PANTHER" id="PTHR47814">
    <property type="entry name" value="PEPTIDYL-TRNA HYDROLASE ARFB"/>
    <property type="match status" value="1"/>
</dbReference>
<gene>
    <name evidence="3" type="ORF">BC349_01895</name>
</gene>
<comment type="caution">
    <text evidence="3">The sequence shown here is derived from an EMBL/GenBank/DDBJ whole genome shotgun (WGS) entry which is preliminary data.</text>
</comment>
<accession>A0ABR7M3W4</accession>
<dbReference type="NCBIfam" id="NF006718">
    <property type="entry name" value="PRK09256.1"/>
    <property type="match status" value="1"/>
</dbReference>
<dbReference type="Gene3D" id="3.30.160.20">
    <property type="match status" value="1"/>
</dbReference>
<proteinExistence type="predicted"/>
<protein>
    <submittedName>
        <fullName evidence="3">Peptide chain release factor 1</fullName>
    </submittedName>
</protein>
<dbReference type="SUPFAM" id="SSF110916">
    <property type="entry name" value="Peptidyl-tRNA hydrolase domain-like"/>
    <property type="match status" value="1"/>
</dbReference>
<name>A0ABR7M3W4_9BACT</name>
<sequence length="135" mass="15242">MQPDITNEIEFQTARSGGKGGQNVNKVETMVQGRWNPMKSNFFSPEQKELLALKLANRLTSSGELIVKSQAERTQSGNKALVIKKINELVTAALTKKKSRIATRPSKAAKEKRIEHKKQHADKKQSRQKLRRGDF</sequence>
<organism evidence="3 4">
    <name type="scientific">Flavihumibacter stibioxidans</name>
    <dbReference type="NCBI Taxonomy" id="1834163"/>
    <lineage>
        <taxon>Bacteria</taxon>
        <taxon>Pseudomonadati</taxon>
        <taxon>Bacteroidota</taxon>
        <taxon>Chitinophagia</taxon>
        <taxon>Chitinophagales</taxon>
        <taxon>Chitinophagaceae</taxon>
        <taxon>Flavihumibacter</taxon>
    </lineage>
</organism>
<feature type="domain" description="Prokaryotic-type class I peptide chain release factors" evidence="2">
    <location>
        <begin position="7"/>
        <end position="126"/>
    </location>
</feature>
<dbReference type="PANTHER" id="PTHR47814:SF1">
    <property type="entry name" value="PEPTIDYL-TRNA HYDROLASE ARFB"/>
    <property type="match status" value="1"/>
</dbReference>
<evidence type="ECO:0000313" key="4">
    <source>
        <dbReference type="Proteomes" id="UP000765802"/>
    </source>
</evidence>
<evidence type="ECO:0000259" key="2">
    <source>
        <dbReference type="Pfam" id="PF00472"/>
    </source>
</evidence>
<keyword evidence="4" id="KW-1185">Reference proteome</keyword>
<dbReference type="Proteomes" id="UP000765802">
    <property type="component" value="Unassembled WGS sequence"/>
</dbReference>
<dbReference type="EMBL" id="MBUA01000001">
    <property type="protein sequence ID" value="MBC6489706.1"/>
    <property type="molecule type" value="Genomic_DNA"/>
</dbReference>
<evidence type="ECO:0000256" key="1">
    <source>
        <dbReference type="SAM" id="MobiDB-lite"/>
    </source>
</evidence>
<feature type="region of interest" description="Disordered" evidence="1">
    <location>
        <begin position="98"/>
        <end position="135"/>
    </location>
</feature>
<dbReference type="RefSeq" id="WP_187255940.1">
    <property type="nucleotide sequence ID" value="NZ_JBHULF010000006.1"/>
</dbReference>
<feature type="compositionally biased region" description="Basic residues" evidence="1">
    <location>
        <begin position="115"/>
        <end position="135"/>
    </location>
</feature>
<dbReference type="InterPro" id="IPR000352">
    <property type="entry name" value="Pep_chain_release_fac_I"/>
</dbReference>